<dbReference type="SMART" id="SM01280">
    <property type="entry name" value="Mcm10"/>
    <property type="match status" value="1"/>
</dbReference>
<dbReference type="GO" id="GO:0006270">
    <property type="term" value="P:DNA replication initiation"/>
    <property type="evidence" value="ECO:0007669"/>
    <property type="project" value="InterPro"/>
</dbReference>
<dbReference type="GO" id="GO:0003697">
    <property type="term" value="F:single-stranded DNA binding"/>
    <property type="evidence" value="ECO:0007669"/>
    <property type="project" value="InterPro"/>
</dbReference>
<proteinExistence type="predicted"/>
<dbReference type="VEuPathDB" id="TriTrypDB:TvY486_0900310"/>
<dbReference type="InterPro" id="IPR015411">
    <property type="entry name" value="Rep_factor_Mcm10_C"/>
</dbReference>
<feature type="region of interest" description="Disordered" evidence="1">
    <location>
        <begin position="1"/>
        <end position="21"/>
    </location>
</feature>
<evidence type="ECO:0000313" key="3">
    <source>
        <dbReference type="EMBL" id="CCC50208.1"/>
    </source>
</evidence>
<dbReference type="PANTHER" id="PTHR13454">
    <property type="entry name" value="PROTEIN MCM10 HOMOLOG"/>
    <property type="match status" value="1"/>
</dbReference>
<protein>
    <recommendedName>
        <fullName evidence="2">Replication factor Mcm10 C-terminal domain-containing protein</fullName>
    </recommendedName>
</protein>
<accession>G0U1R1</accession>
<reference evidence="3" key="1">
    <citation type="journal article" date="2012" name="Proc. Natl. Acad. Sci. U.S.A.">
        <title>Antigenic diversity is generated by distinct evolutionary mechanisms in African trypanosome species.</title>
        <authorList>
            <person name="Jackson A.P."/>
            <person name="Berry A."/>
            <person name="Aslett M."/>
            <person name="Allison H.C."/>
            <person name="Burton P."/>
            <person name="Vavrova-Anderson J."/>
            <person name="Brown R."/>
            <person name="Browne H."/>
            <person name="Corton N."/>
            <person name="Hauser H."/>
            <person name="Gamble J."/>
            <person name="Gilderthorp R."/>
            <person name="Marcello L."/>
            <person name="McQuillan J."/>
            <person name="Otto T.D."/>
            <person name="Quail M.A."/>
            <person name="Sanders M.J."/>
            <person name="van Tonder A."/>
            <person name="Ginger M.L."/>
            <person name="Field M.C."/>
            <person name="Barry J.D."/>
            <person name="Hertz-Fowler C."/>
            <person name="Berriman M."/>
        </authorList>
    </citation>
    <scope>NUCLEOTIDE SEQUENCE</scope>
    <source>
        <strain evidence="3">Y486</strain>
    </source>
</reference>
<evidence type="ECO:0000256" key="1">
    <source>
        <dbReference type="SAM" id="MobiDB-lite"/>
    </source>
</evidence>
<evidence type="ECO:0000259" key="2">
    <source>
        <dbReference type="SMART" id="SM01280"/>
    </source>
</evidence>
<dbReference type="PANTHER" id="PTHR13454:SF11">
    <property type="entry name" value="PROTEIN MCM10 HOMOLOG"/>
    <property type="match status" value="1"/>
</dbReference>
<dbReference type="Gene3D" id="2.40.50.140">
    <property type="entry name" value="Nucleic acid-binding proteins"/>
    <property type="match status" value="1"/>
</dbReference>
<dbReference type="InterPro" id="IPR055065">
    <property type="entry name" value="OB_MCM10"/>
</dbReference>
<dbReference type="InterPro" id="IPR040184">
    <property type="entry name" value="Mcm10"/>
</dbReference>
<dbReference type="GO" id="GO:0003688">
    <property type="term" value="F:DNA replication origin binding"/>
    <property type="evidence" value="ECO:0007669"/>
    <property type="project" value="TreeGrafter"/>
</dbReference>
<gene>
    <name evidence="3" type="ORF">TVY486_0900310</name>
</gene>
<name>G0U1R1_TRYVY</name>
<dbReference type="AlphaFoldDB" id="G0U1R1"/>
<organism evidence="3">
    <name type="scientific">Trypanosoma vivax (strain Y486)</name>
    <dbReference type="NCBI Taxonomy" id="1055687"/>
    <lineage>
        <taxon>Eukaryota</taxon>
        <taxon>Discoba</taxon>
        <taxon>Euglenozoa</taxon>
        <taxon>Kinetoplastea</taxon>
        <taxon>Metakinetoplastina</taxon>
        <taxon>Trypanosomatida</taxon>
        <taxon>Trypanosomatidae</taxon>
        <taxon>Trypanosoma</taxon>
        <taxon>Duttonella</taxon>
    </lineage>
</organism>
<sequence length="760" mass="81454">MNSTTDRMGEGGGNNVDDDDDDLFTIFSTPISSASAVTALPGTKDVKELSGTAELLLPHGVGGVTQKQHTNVDISSNVPLMGFEGSRSPNEVPPSSDPFMSIVSSMSMTGGVGGDEEKGDWHNKTRPAIIKEPNSGIRVSRPTRICEQLSIVFAQHPFVCFKQMRASLADSGVHPTSLYTVVGVVIRKTDPKQRTGKHAYGVIGLWNMHGPSSTPSEELSILLTGSAFDTHYTKIVTGVVLAITGLQRMEGRSGASMASCAVGAGVGASGVSQNSPGSSELLKLSKGEQLRVLGFAVDIGSCQGIHQRTGERCANLVNAAVSKYCAHHASNIRQEARGVSRSTLKQASMHASGSPFPGTSFAPAAARTGSLSTNFAAIHTGATVVSRASLQALRRGQQGFLTVKGSSGLPVSSPGMSDVTSAGGAYASVVAGEVLPVTSVSINAARLLAKESNGSIGCKNNHANVGSYSPAVLGVTGRGRVVLGAAAEQEKAREHRRLVRLALQSGELSTKHERERDETDECAAVRRQYAPLPRDHKSNAFIPMRGSGSSDAVLIRGVDYKKRVVAQKGNGMQNAIVAAVEVKLRSEGVLAKCKEAARERRKELEDRACSSSVADSSSKPSSLLGLVAESCSSRHDELRTIEEERRLEQRMEQRLNQDKALEALKEIREQNVKALYCRQCDRWYMRRNERCKSLKHTLEARETVRRFIECEHCGYKTGVLGELRPSKLIPRCPRCCADAQWRESNAAPENAIVSLREVNV</sequence>
<dbReference type="Pfam" id="PF22379">
    <property type="entry name" value="OB_MCM10"/>
    <property type="match status" value="1"/>
</dbReference>
<feature type="domain" description="Replication factor Mcm10 C-terminal" evidence="2">
    <location>
        <begin position="454"/>
        <end position="760"/>
    </location>
</feature>
<dbReference type="GO" id="GO:0043596">
    <property type="term" value="C:nuclear replication fork"/>
    <property type="evidence" value="ECO:0007669"/>
    <property type="project" value="TreeGrafter"/>
</dbReference>
<dbReference type="EMBL" id="HE573025">
    <property type="protein sequence ID" value="CCC50208.1"/>
    <property type="molecule type" value="Genomic_DNA"/>
</dbReference>
<dbReference type="InterPro" id="IPR012340">
    <property type="entry name" value="NA-bd_OB-fold"/>
</dbReference>